<feature type="transmembrane region" description="Helical" evidence="1">
    <location>
        <begin position="12"/>
        <end position="33"/>
    </location>
</feature>
<sequence length="89" mass="10581">MKNKNFLYNAKGPIAFFFILISLPWIIQIKSLISAGKTGSAFELSIFAFVFLVFLFWMQKWFKKMLIQYQNNLNISMKKMKNYKGRNLK</sequence>
<dbReference type="Proteomes" id="UP000013523">
    <property type="component" value="Chromosome"/>
</dbReference>
<keyword evidence="1" id="KW-0812">Transmembrane</keyword>
<dbReference type="EMBL" id="CP003261">
    <property type="protein sequence ID" value="AGK96137.1"/>
    <property type="molecule type" value="Genomic_DNA"/>
</dbReference>
<evidence type="ECO:0000256" key="1">
    <source>
        <dbReference type="SAM" id="Phobius"/>
    </source>
</evidence>
<keyword evidence="3" id="KW-1185">Reference proteome</keyword>
<reference evidence="2 3" key="1">
    <citation type="submission" date="2012-01" db="EMBL/GenBank/DDBJ databases">
        <title>Complete sequence of chromosome of Clostridium pasteurianum BC1.</title>
        <authorList>
            <consortium name="US DOE Joint Genome Institute"/>
            <person name="Lucas S."/>
            <person name="Han J."/>
            <person name="Lapidus A."/>
            <person name="Cheng J.-F."/>
            <person name="Goodwin L."/>
            <person name="Pitluck S."/>
            <person name="Peters L."/>
            <person name="Mikhailova N."/>
            <person name="Teshima H."/>
            <person name="Detter J.C."/>
            <person name="Han C."/>
            <person name="Tapia R."/>
            <person name="Land M."/>
            <person name="Hauser L."/>
            <person name="Kyrpides N."/>
            <person name="Ivanova N."/>
            <person name="Pagani I."/>
            <person name="Dunn J."/>
            <person name="Taghavi S."/>
            <person name="Francis A."/>
            <person name="van der Lelie D."/>
            <person name="Woyke T."/>
        </authorList>
    </citation>
    <scope>NUCLEOTIDE SEQUENCE [LARGE SCALE GENOMIC DNA]</scope>
    <source>
        <strain evidence="2 3">BC1</strain>
    </source>
</reference>
<evidence type="ECO:0000313" key="2">
    <source>
        <dbReference type="EMBL" id="AGK96137.1"/>
    </source>
</evidence>
<gene>
    <name evidence="2" type="ORF">Clopa_1142</name>
</gene>
<dbReference type="RefSeq" id="WP_015614460.1">
    <property type="nucleotide sequence ID" value="NC_021182.1"/>
</dbReference>
<dbReference type="OrthoDB" id="9856908at2"/>
<keyword evidence="1" id="KW-0472">Membrane</keyword>
<dbReference type="PATRIC" id="fig|86416.3.peg.1143"/>
<dbReference type="HOGENOM" id="CLU_2449419_0_0_9"/>
<dbReference type="STRING" id="86416.Clopa_1142"/>
<protein>
    <submittedName>
        <fullName evidence="2">Uncharacterized protein</fullName>
    </submittedName>
</protein>
<organism evidence="2 3">
    <name type="scientific">Clostridium pasteurianum BC1</name>
    <dbReference type="NCBI Taxonomy" id="86416"/>
    <lineage>
        <taxon>Bacteria</taxon>
        <taxon>Bacillati</taxon>
        <taxon>Bacillota</taxon>
        <taxon>Clostridia</taxon>
        <taxon>Eubacteriales</taxon>
        <taxon>Clostridiaceae</taxon>
        <taxon>Clostridium</taxon>
    </lineage>
</organism>
<feature type="transmembrane region" description="Helical" evidence="1">
    <location>
        <begin position="39"/>
        <end position="58"/>
    </location>
</feature>
<dbReference type="KEGG" id="cpas:Clopa_1142"/>
<proteinExistence type="predicted"/>
<keyword evidence="1" id="KW-1133">Transmembrane helix</keyword>
<accession>R4JZ86</accession>
<dbReference type="AlphaFoldDB" id="R4JZ86"/>
<name>R4JZ86_CLOPA</name>
<evidence type="ECO:0000313" key="3">
    <source>
        <dbReference type="Proteomes" id="UP000013523"/>
    </source>
</evidence>